<evidence type="ECO:0000313" key="3">
    <source>
        <dbReference type="Proteomes" id="UP000189705"/>
    </source>
</evidence>
<dbReference type="InParanoid" id="A0A1U8D1Y0"/>
<dbReference type="PANTHER" id="PTHR47899:SF1">
    <property type="entry name" value="COILED-COIL DOMAIN-CONTAINING PROTEIN 171"/>
    <property type="match status" value="1"/>
</dbReference>
<organism evidence="3 4">
    <name type="scientific">Alligator sinensis</name>
    <name type="common">Chinese alligator</name>
    <dbReference type="NCBI Taxonomy" id="38654"/>
    <lineage>
        <taxon>Eukaryota</taxon>
        <taxon>Metazoa</taxon>
        <taxon>Chordata</taxon>
        <taxon>Craniata</taxon>
        <taxon>Vertebrata</taxon>
        <taxon>Euteleostomi</taxon>
        <taxon>Archelosauria</taxon>
        <taxon>Archosauria</taxon>
        <taxon>Crocodylia</taxon>
        <taxon>Alligatoridae</taxon>
        <taxon>Alligatorinae</taxon>
        <taxon>Alligator</taxon>
    </lineage>
</organism>
<sequence length="1381" mass="159292">MSSSSPINHSVPEIKRLQYVQSELRLLQNTSELDLDTTEDLRRKLYQAKKEKLDITTKHNQDLSNYESQIAKLRCEVEKGEAVRQGLEYELAIARKDAGLERYSAEEKLNEASKRLGQLQAINAELQKKVTETERAFHIAQQKWKEHQQRLAADLEEKDKILKTCNSEYELLLKERTKLESVLQETMEHHKEQRNMMESQIRETTFKEFRFQSEQWEAGRRDFQIMLQKFGRLRGCMWRLQLVEFGRESVSISTPYSITFSTPLTEIKYYSKPWASFQERNNAVQSMRKKIKDLELEHNDCPEILRRQASELEYGAEREEKLKKALEAATVRIKTLEENIEAERAAHLESKFSSEIIQLRVRDLEGALQVEKASQAEVLSDLEMIKKEFKEVENAYERERHNAQKSLEKLNKLEREYFSTNKQLSEEIKEKKKVITDLSVRLQDNEKHCQELQEDLAMAKKHQSFLTDTCENNLRELELLLDSFTMSSQRTAGTCKDKDKPPSLSVVLETLRHTLTDYKNKLEDSSNELKKIKASCEKMTEELDSFKQKLGSQSRDLEEAWNNLTDANKELNHLRTKCADRESLIGTLKMELQNVLHCWEKEKVRATDSENEIQKLTRAYQKDTEEKLTFLHTLYQHLVAGCVLIKQPGGMLDKFSWPELCAVLQENVDALILDLNRANEKITHLEYICKNKSDTMKELQQTQEDTFNKMAEQMKAQESCWQRQKKELEQQYSGLLGEIQARAQKYQEMAEKNKEKISVIENVREKLVLEHSHLKSTLTQAQKDCSSLLAACALMAGAFYPLYSRTCALSTQRDFLQDQVHTYEALNQEIRTLVHALSGIEEKKQDELKIKKKHFKGMICVFRKGVIAVLAANRLKILGQSCSSLFSWVDGFREGVGILVCIGQSKDKFDLPKPQKEQLRCLEALSWFASSDLLAAIITSVAELQEVVGKTDPNSWLCGPLLISAARNSFSKLMDKFNIIMETIQLDNSRSITYIEKDSLVQRLACGLHKINAQALKAGLNERVPITKSIASLQKQIFEFTQRLHTAEVERRSLRLELAEFKRNLNEMKKEADKAQNLQEQLNAFKQSKLITHERFESACEELNNALHREQQAQMLLNEQAQQLQELNYKLELHSREEADKNQTLSEAVKSLSEAKMELRRKDQSLRQLNRHLTQLEQDKRRLEESIHDAESALRMAAKDKELIASYMKSVEANLQKVRDQISLSRTAATRNDFTLQLPKLHLETFAMEGLKGGPEVVAFQAMVKSFMNVYQLASSRVATLEREIASHRHHITVLKSELQTACLREHESLQSSSQDSSNITMASRSVLQPDQSCIPDFLPLQAEPDTSYSFTHNRPPSQSSSFSSSLNVLASPKRTVQNGF</sequence>
<dbReference type="Proteomes" id="UP000189705">
    <property type="component" value="Unplaced"/>
</dbReference>
<dbReference type="RefSeq" id="XP_014374326.1">
    <property type="nucleotide sequence ID" value="XM_014518840.2"/>
</dbReference>
<feature type="coiled-coil region" evidence="1">
    <location>
        <begin position="277"/>
        <end position="346"/>
    </location>
</feature>
<feature type="region of interest" description="Disordered" evidence="2">
    <location>
        <begin position="1346"/>
        <end position="1367"/>
    </location>
</feature>
<feature type="coiled-coil region" evidence="1">
    <location>
        <begin position="56"/>
        <end position="83"/>
    </location>
</feature>
<dbReference type="OrthoDB" id="287623at2759"/>
<evidence type="ECO:0000256" key="2">
    <source>
        <dbReference type="SAM" id="MobiDB-lite"/>
    </source>
</evidence>
<dbReference type="STRING" id="38654.A0A1U8D1Y0"/>
<evidence type="ECO:0000256" key="1">
    <source>
        <dbReference type="SAM" id="Coils"/>
    </source>
</evidence>
<accession>A0A1U8D1Y0</accession>
<dbReference type="Gene3D" id="1.20.1480.30">
    <property type="entry name" value="Designed four-helix bundle protein"/>
    <property type="match status" value="1"/>
</dbReference>
<reference evidence="4" key="1">
    <citation type="submission" date="2025-08" db="UniProtKB">
        <authorList>
            <consortium name="RefSeq"/>
        </authorList>
    </citation>
    <scope>IDENTIFICATION</scope>
</reference>
<feature type="coiled-coil region" evidence="1">
    <location>
        <begin position="109"/>
        <end position="143"/>
    </location>
</feature>
<dbReference type="PANTHER" id="PTHR47899">
    <property type="entry name" value="COILED-COIL DOMAIN-CONTAINING PROTEIN 171"/>
    <property type="match status" value="1"/>
</dbReference>
<dbReference type="InterPro" id="IPR038820">
    <property type="entry name" value="CCDC171"/>
</dbReference>
<keyword evidence="3" id="KW-1185">Reference proteome</keyword>
<feature type="coiled-coil region" evidence="1">
    <location>
        <begin position="1030"/>
        <end position="1200"/>
    </location>
</feature>
<feature type="coiled-coil region" evidence="1">
    <location>
        <begin position="379"/>
        <end position="462"/>
    </location>
</feature>
<feature type="coiled-coil region" evidence="1">
    <location>
        <begin position="508"/>
        <end position="577"/>
    </location>
</feature>
<protein>
    <submittedName>
        <fullName evidence="4">Coiled-coil domain-containing protein 171 isoform X1</fullName>
    </submittedName>
</protein>
<dbReference type="CTD" id="203238"/>
<dbReference type="GeneID" id="102377799"/>
<gene>
    <name evidence="4" type="primary">CCDC171</name>
</gene>
<name>A0A1U8D1Y0_ALLSI</name>
<evidence type="ECO:0000313" key="4">
    <source>
        <dbReference type="RefSeq" id="XP_014374326.1"/>
    </source>
</evidence>
<keyword evidence="1" id="KW-0175">Coiled coil</keyword>
<proteinExistence type="predicted"/>
<feature type="compositionally biased region" description="Polar residues" evidence="2">
    <location>
        <begin position="1346"/>
        <end position="1357"/>
    </location>
</feature>
<feature type="coiled-coil region" evidence="1">
    <location>
        <begin position="711"/>
        <end position="766"/>
    </location>
</feature>